<name>A0ABT9H3K4_9GAMM</name>
<evidence type="ECO:0000259" key="1">
    <source>
        <dbReference type="Pfam" id="PF07566"/>
    </source>
</evidence>
<dbReference type="Pfam" id="PF07566">
    <property type="entry name" value="DUF1543"/>
    <property type="match status" value="1"/>
</dbReference>
<evidence type="ECO:0000313" key="3">
    <source>
        <dbReference type="Proteomes" id="UP001231616"/>
    </source>
</evidence>
<reference evidence="2 3" key="1">
    <citation type="submission" date="2023-08" db="EMBL/GenBank/DDBJ databases">
        <authorList>
            <person name="Joshi A."/>
            <person name="Thite S."/>
        </authorList>
    </citation>
    <scope>NUCLEOTIDE SEQUENCE [LARGE SCALE GENOMIC DNA]</scope>
    <source>
        <strain evidence="2 3">AC40</strain>
    </source>
</reference>
<feature type="domain" description="DUF1543" evidence="1">
    <location>
        <begin position="15"/>
        <end position="66"/>
    </location>
</feature>
<comment type="caution">
    <text evidence="2">The sequence shown here is derived from an EMBL/GenBank/DDBJ whole genome shotgun (WGS) entry which is preliminary data.</text>
</comment>
<protein>
    <submittedName>
        <fullName evidence="2">DUF1543 domain-containing protein</fullName>
    </submittedName>
</protein>
<organism evidence="2 3">
    <name type="scientific">Alkalimonas collagenimarina</name>
    <dbReference type="NCBI Taxonomy" id="400390"/>
    <lineage>
        <taxon>Bacteria</taxon>
        <taxon>Pseudomonadati</taxon>
        <taxon>Pseudomonadota</taxon>
        <taxon>Gammaproteobacteria</taxon>
        <taxon>Alkalimonas</taxon>
    </lineage>
</organism>
<proteinExistence type="predicted"/>
<sequence>MHLFMVMLGGEHAQANVELHDVVFVAGEQLEQTYPELQRLWFAEPEGLHMDAWMRISVVDGYRVQLVKEPTPQQQKLFFLNLGGYNNHTFGEDHRYLVVVASDRAEAKKRAKTKQLASWDLPHTDNVFAIDQCLEIRTVGGFHVQLEATNQSDDLHFENVYIVLPADALLTDVSMHE</sequence>
<evidence type="ECO:0000313" key="2">
    <source>
        <dbReference type="EMBL" id="MDP4537639.1"/>
    </source>
</evidence>
<dbReference type="Proteomes" id="UP001231616">
    <property type="component" value="Unassembled WGS sequence"/>
</dbReference>
<dbReference type="InterPro" id="IPR011440">
    <property type="entry name" value="DUF1543"/>
</dbReference>
<accession>A0ABT9H3K4</accession>
<dbReference type="EMBL" id="JAUZVZ010000028">
    <property type="protein sequence ID" value="MDP4537639.1"/>
    <property type="molecule type" value="Genomic_DNA"/>
</dbReference>
<dbReference type="RefSeq" id="WP_305894889.1">
    <property type="nucleotide sequence ID" value="NZ_JAUZVZ010000028.1"/>
</dbReference>
<keyword evidence="3" id="KW-1185">Reference proteome</keyword>
<dbReference type="Gene3D" id="3.10.20.10">
    <property type="match status" value="2"/>
</dbReference>
<gene>
    <name evidence="2" type="ORF">Q3O60_15745</name>
</gene>